<protein>
    <recommendedName>
        <fullName evidence="6">Xyloglucan endotransglucosylase/hydrolase</fullName>
        <ecNumber evidence="6">2.4.1.207</ecNumber>
    </recommendedName>
</protein>
<dbReference type="PANTHER" id="PTHR31062">
    <property type="entry name" value="XYLOGLUCAN ENDOTRANSGLUCOSYLASE/HYDROLASE PROTEIN 8-RELATED"/>
    <property type="match status" value="1"/>
</dbReference>
<comment type="similarity">
    <text evidence="6">Belongs to the glycosyl hydrolase 16 family.</text>
</comment>
<feature type="domain" description="GH16" evidence="7">
    <location>
        <begin position="18"/>
        <end position="225"/>
    </location>
</feature>
<dbReference type="InterPro" id="IPR016455">
    <property type="entry name" value="XTH"/>
</dbReference>
<comment type="PTM">
    <text evidence="6">Contains at least one intrachain disulfide bond essential for its enzymatic activity.</text>
</comment>
<dbReference type="EC" id="2.4.1.207" evidence="6"/>
<dbReference type="GO" id="GO:0016762">
    <property type="term" value="F:xyloglucan:xyloglucosyl transferase activity"/>
    <property type="evidence" value="ECO:0007669"/>
    <property type="project" value="UniProtKB-EC"/>
</dbReference>
<keyword evidence="6" id="KW-0052">Apoplast</keyword>
<feature type="active site" description="Nucleophile" evidence="5">
    <location>
        <position position="130"/>
    </location>
</feature>
<dbReference type="GO" id="GO:0042546">
    <property type="term" value="P:cell wall biogenesis"/>
    <property type="evidence" value="ECO:0007669"/>
    <property type="project" value="InterPro"/>
</dbReference>
<keyword evidence="3" id="KW-1015">Disulfide bond</keyword>
<dbReference type="GO" id="GO:0004553">
    <property type="term" value="F:hydrolase activity, hydrolyzing O-glycosyl compounds"/>
    <property type="evidence" value="ECO:0007669"/>
    <property type="project" value="InterPro"/>
</dbReference>
<evidence type="ECO:0000256" key="4">
    <source>
        <dbReference type="ARBA" id="ARBA00023295"/>
    </source>
</evidence>
<organism evidence="8 9">
    <name type="scientific">Daucus carota subsp. sativus</name>
    <name type="common">Carrot</name>
    <dbReference type="NCBI Taxonomy" id="79200"/>
    <lineage>
        <taxon>Eukaryota</taxon>
        <taxon>Viridiplantae</taxon>
        <taxon>Streptophyta</taxon>
        <taxon>Embryophyta</taxon>
        <taxon>Tracheophyta</taxon>
        <taxon>Spermatophyta</taxon>
        <taxon>Magnoliopsida</taxon>
        <taxon>eudicotyledons</taxon>
        <taxon>Gunneridae</taxon>
        <taxon>Pentapetalae</taxon>
        <taxon>asterids</taxon>
        <taxon>campanulids</taxon>
        <taxon>Apiales</taxon>
        <taxon>Apiaceae</taxon>
        <taxon>Apioideae</taxon>
        <taxon>Scandiceae</taxon>
        <taxon>Daucinae</taxon>
        <taxon>Daucus</taxon>
        <taxon>Daucus sect. Daucus</taxon>
    </lineage>
</organism>
<feature type="signal peptide" evidence="6">
    <location>
        <begin position="1"/>
        <end position="22"/>
    </location>
</feature>
<dbReference type="InterPro" id="IPR000757">
    <property type="entry name" value="Beta-glucanase-like"/>
</dbReference>
<dbReference type="PIRSF" id="PIRSF005604">
    <property type="entry name" value="XET"/>
    <property type="match status" value="1"/>
</dbReference>
<dbReference type="GO" id="GO:0071555">
    <property type="term" value="P:cell wall organization"/>
    <property type="evidence" value="ECO:0007669"/>
    <property type="project" value="UniProtKB-KW"/>
</dbReference>
<keyword evidence="2 6" id="KW-0378">Hydrolase</keyword>
<dbReference type="Proteomes" id="UP000077755">
    <property type="component" value="Chromosome 3"/>
</dbReference>
<keyword evidence="9" id="KW-1185">Reference proteome</keyword>
<evidence type="ECO:0000256" key="3">
    <source>
        <dbReference type="ARBA" id="ARBA00023157"/>
    </source>
</evidence>
<keyword evidence="6" id="KW-0134">Cell wall</keyword>
<reference evidence="8" key="1">
    <citation type="journal article" date="2016" name="Nat. Genet.">
        <title>A high-quality carrot genome assembly provides new insights into carotenoid accumulation and asterid genome evolution.</title>
        <authorList>
            <person name="Iorizzo M."/>
            <person name="Ellison S."/>
            <person name="Senalik D."/>
            <person name="Zeng P."/>
            <person name="Satapoomin P."/>
            <person name="Huang J."/>
            <person name="Bowman M."/>
            <person name="Iovene M."/>
            <person name="Sanseverino W."/>
            <person name="Cavagnaro P."/>
            <person name="Yildiz M."/>
            <person name="Macko-Podgorni A."/>
            <person name="Moranska E."/>
            <person name="Grzebelus E."/>
            <person name="Grzebelus D."/>
            <person name="Ashrafi H."/>
            <person name="Zheng Z."/>
            <person name="Cheng S."/>
            <person name="Spooner D."/>
            <person name="Van Deynze A."/>
            <person name="Simon P."/>
        </authorList>
    </citation>
    <scope>NUCLEOTIDE SEQUENCE</scope>
    <source>
        <tissue evidence="8">Leaf</tissue>
    </source>
</reference>
<comment type="subcellular location">
    <subcellularLocation>
        <location evidence="6">Secreted</location>
        <location evidence="6">Cell wall</location>
    </subcellularLocation>
    <subcellularLocation>
        <location evidence="6">Secreted</location>
        <location evidence="6">Extracellular space</location>
        <location evidence="6">Apoplast</location>
    </subcellularLocation>
</comment>
<dbReference type="AlphaFoldDB" id="A0AAF1AVV1"/>
<dbReference type="Pfam" id="PF00722">
    <property type="entry name" value="Glyco_hydro_16"/>
    <property type="match status" value="2"/>
</dbReference>
<dbReference type="InterPro" id="IPR044791">
    <property type="entry name" value="Beta-glucanase/XTH"/>
</dbReference>
<name>A0AAF1AVV1_DAUCS</name>
<keyword evidence="6" id="KW-0732">Signal</keyword>
<evidence type="ECO:0000256" key="6">
    <source>
        <dbReference type="RuleBase" id="RU361120"/>
    </source>
</evidence>
<dbReference type="InterPro" id="IPR010713">
    <property type="entry name" value="XET_C"/>
</dbReference>
<evidence type="ECO:0000256" key="2">
    <source>
        <dbReference type="ARBA" id="ARBA00022801"/>
    </source>
</evidence>
<keyword evidence="4 6" id="KW-0326">Glycosidase</keyword>
<dbReference type="PROSITE" id="PS51762">
    <property type="entry name" value="GH16_2"/>
    <property type="match status" value="1"/>
</dbReference>
<dbReference type="GO" id="GO:0048046">
    <property type="term" value="C:apoplast"/>
    <property type="evidence" value="ECO:0007669"/>
    <property type="project" value="UniProtKB-SubCell"/>
</dbReference>
<evidence type="ECO:0000259" key="7">
    <source>
        <dbReference type="PROSITE" id="PS51762"/>
    </source>
</evidence>
<accession>A0AAF1AVV1</accession>
<dbReference type="InterPro" id="IPR013320">
    <property type="entry name" value="ConA-like_dom_sf"/>
</dbReference>
<keyword evidence="6" id="KW-0964">Secreted</keyword>
<dbReference type="SUPFAM" id="SSF49899">
    <property type="entry name" value="Concanavalin A-like lectins/glucanases"/>
    <property type="match status" value="1"/>
</dbReference>
<gene>
    <name evidence="8" type="ORF">DCAR_0314344</name>
</gene>
<evidence type="ECO:0000256" key="1">
    <source>
        <dbReference type="ARBA" id="ARBA00022679"/>
    </source>
</evidence>
<feature type="active site" description="Proton donor" evidence="5">
    <location>
        <position position="134"/>
    </location>
</feature>
<evidence type="ECO:0000256" key="5">
    <source>
        <dbReference type="PIRSR" id="PIRSR005604-1"/>
    </source>
</evidence>
<sequence>MASHFLEIFGFSLLVFASCVKGVPEDDVSFDQNYFSLWGLNHITRVDNDKGVQLLLDQYSGGGGFRSISDYGSGRFGIRMKLPEVNTSGIIISFYVCFYSSDNKFFFFGYRCILILTSAPDSYNPGSHDEIDFEFVAGGLQTNIFAGDSGNREERYHLWFDPRKGFHIYEILWNPYMVFQLRVFKNYKDKGLNYISNPMHTEASVWLADWAGTVDWNQGPFITSYRRFGIDGCASQNTSMNQECLSPDLPWNSQKDLSPREQMMHQRFRETNVVYDYCLDKERQQNHPECQFPRK</sequence>
<evidence type="ECO:0000313" key="9">
    <source>
        <dbReference type="Proteomes" id="UP000077755"/>
    </source>
</evidence>
<dbReference type="GO" id="GO:0010411">
    <property type="term" value="P:xyloglucan metabolic process"/>
    <property type="evidence" value="ECO:0007669"/>
    <property type="project" value="InterPro"/>
</dbReference>
<dbReference type="Pfam" id="PF06955">
    <property type="entry name" value="XET_C"/>
    <property type="match status" value="1"/>
</dbReference>
<comment type="function">
    <text evidence="6">Catalyzes xyloglucan endohydrolysis (XEH) and/or endotransglycosylation (XET). Cleaves and religates xyloglucan polymers, an essential constituent of the primary cell wall, and thereby participates in cell wall construction of growing tissues.</text>
</comment>
<dbReference type="EMBL" id="CP093345">
    <property type="protein sequence ID" value="WOG95042.1"/>
    <property type="molecule type" value="Genomic_DNA"/>
</dbReference>
<evidence type="ECO:0000313" key="8">
    <source>
        <dbReference type="EMBL" id="WOG95042.1"/>
    </source>
</evidence>
<keyword evidence="6" id="KW-0961">Cell wall biogenesis/degradation</keyword>
<reference evidence="8" key="2">
    <citation type="submission" date="2022-03" db="EMBL/GenBank/DDBJ databases">
        <title>Draft title - Genomic analysis of global carrot germplasm unveils the trajectory of domestication and the origin of high carotenoid orange carrot.</title>
        <authorList>
            <person name="Iorizzo M."/>
            <person name="Ellison S."/>
            <person name="Senalik D."/>
            <person name="Macko-Podgorni A."/>
            <person name="Grzebelus D."/>
            <person name="Bostan H."/>
            <person name="Rolling W."/>
            <person name="Curaba J."/>
            <person name="Simon P."/>
        </authorList>
    </citation>
    <scope>NUCLEOTIDE SEQUENCE</scope>
    <source>
        <tissue evidence="8">Leaf</tissue>
    </source>
</reference>
<proteinExistence type="inferred from homology"/>
<dbReference type="Gene3D" id="2.60.120.200">
    <property type="match status" value="1"/>
</dbReference>
<feature type="chain" id="PRO_5041769887" description="Xyloglucan endotransglucosylase/hydrolase" evidence="6">
    <location>
        <begin position="23"/>
        <end position="295"/>
    </location>
</feature>
<keyword evidence="1 6" id="KW-0808">Transferase</keyword>